<dbReference type="PROSITE" id="PS51194">
    <property type="entry name" value="HELICASE_CTER"/>
    <property type="match status" value="1"/>
</dbReference>
<protein>
    <recommendedName>
        <fullName evidence="5">Site-specific DNA-methyltransferase (adenine-specific)</fullName>
    </recommendedName>
</protein>
<dbReference type="GO" id="GO:0006304">
    <property type="term" value="P:DNA modification"/>
    <property type="evidence" value="ECO:0007669"/>
    <property type="project" value="InterPro"/>
</dbReference>
<dbReference type="GO" id="GO:0016787">
    <property type="term" value="F:hydrolase activity"/>
    <property type="evidence" value="ECO:0007669"/>
    <property type="project" value="InterPro"/>
</dbReference>
<dbReference type="RefSeq" id="WP_002642163.1">
    <property type="nucleotide sequence ID" value="NZ_CP019448.1"/>
</dbReference>
<dbReference type="KEGG" id="smur:BWP33_08270"/>
<sequence length="2313" mass="259312">MNVTEKLGLIKRLKDVKTQIVESVLNMAARLQLTKELAEIKLKLSVKSDKTLPENNTPAQWGKMANDWLKKHLQGKSIIASNGAKIFFNRNLSIDHLAHDARRSQLAAQSIQFVADVFETGEYQGAEPLSKSRKDNIVAFHAYEKWVQLDSGMRVYLRAKAAEFSDGRFEAYGDTIAYTQRILDIENRKRLPSNPTMDNAFGGLVSDAQNDNALLTILQVLDPQGNDVTLNYSEAATSGSLNTPSDALDVPELVLPENASRHDLGKTVNQWLKDNLQGKVIIASNGAKIRFNSAQSVKHLIHDGRRGKLAAKSIGHITEVFKTGTYIGRENLYKERSDFVAFHTYQKWVEIDGYQLHLEAKAGEKENGELETLPELIAYTQKIKEKVALSAFQSIEAENSQAGNFKIKTTEHDDTATFDKAQIIVENQATLTILQILDSQGNDVTTNDSEETSGSLNTAQLYAFDETKTKTQRQYDNNAVFALLDKVDSGEIAPENITPEQKAVLAKYSGSGGGLKARDGKTGSAHEYYTPAPVAAAMWQAVEEMGFSGGKVLDPCGGSGIFGAFAPQNAIVQAVEMDETSAQVNQLVNGSDRYHVDVASFEEKAQSIPDHSVDAIVTNVPFGDVSLRKHRNKDSKFQKENLQTYFVLRSLDKLKHGGLAAFIVPSSFLDSKGGKATNARVLTSQVAEFIGAYRLPNSVFGTAAADVATDVIFYRKYSPELTEKIAELQAQNPEVLKTSNVMWTPYLDGQYFKLPENKKFIFGKESEVESWRTDKDGNKKKVYAVLNNDSVANIASAIKRFSGSRIDWNMLETTQTQPIAYNQGDTIYQNGQAYVFDGVKFEAVAASENEAESMANDILAKLDTPLSAFENKVTAKQAMQTAEYLTRTAQHGAMPSWTVGLIRDLPKVAENKREQQFKRVVVGLSVQYVMDNFSGRDQTQDHADLSDAMKARVSFDKALNKHKKSVQAINLHYDRKTGFSAAWKGESAVLDTPELTTEKKVEQIQYLNGTLALPSEKVRELGINPLENDDWCINADGTEAMKADDYFSGSLKDCLDKIDADIQAAKTPEIRAKLEKMRQMAFNRAPAVDVGKMRFDVRSQFVDQALISRFLEQKIAAMSSKGETGVNRGVSRMKLYREQNPNNGKFYLTINGSTNTDNDRLLKRIGNYLETGNITLQNTQFDHFTDQEALAKIREIINDWNSELDTWLKADDEFMNNLRAKAQNPENRRFAAVDDGSPLTIQGESGEFSLHDYQNAFIRKQAREFGGINSFGVGLGKTVTALATAQYALETGTKKKVCFIVPNAVLSNWAKESSKYFKQPEKENCLFIGADVDKNGDFVVNSKNYARDLNRVLENKHNKIFMTQQAFEKIRLREETAQEYVEYLASVDSSFAEKQNAAKNEKAQAKGANLLDTILSGEKLTNAPFFEDLGIDALVIDEAHHYKNAKQAIKNNRVKGISAGSQSNRAIDMNVKTWFLRGKNQPRKDGVLLLTATPVTNSPLEIYSMMSLAVGEERVNQAMLGGIDGSDGFINAICEISYRDDQNITGEEVSIQSLVGIKNLTLVQSLIQNTADVKEAADVGKSFKQVESEMLSDGVQLDAQTKAELAKYKAAYRIARMKQVNKDIMVGVTVNEMEYRAYQDMLDSGITNELLANPFSMITRMSKALLDLELNTGTVTYFVEDEKSAQKVVDEFNQKSKTFKTNDMPTNFDSVVSQKVKKSNDGFDDDIEYTVKASAKLEDGKIVLNCDVFEIQMQLENMLDAANVHIGNKISPKVAALLENVKKEQAHIRYKDASGSLKNKFAKQIIFVESLAMHTKIKRAIVQNCGIPASKITFISGKFNSDPDEIIDVQERFNSDDEENGYVIVIANKKAEVGINLQKGCQAIHHLELNWTPDSITQRNGRGIRQGNTAEKVNVYFYEADGTFDTYRRTTIDRKSNWIESVMSKAENESGYAEIGQGETKEEIDELINFDGSAAEFEALLKKQAKRKQDALDRMAVKSQAVSVGIMKSANEWLRNNATPRDYLIQEIEKMLKDFSAFEVAKKNHDKNDSKKNEFAFKQASLKMEVWAERFSGLETERKSNYDRYRGVYLNVENAPIIEKITAQNGMVDFKLVKTHIWDYRNDENFMLPENHREYTVWQNETDKQTRLRENAGKSAKNAVGLDGAVSLEEIEILQKGELYLVNHGKFIQNKTVAKMPDGTICILKMNNHNDYKVFEYYPREKINRNSAGGYNHDLNHFSEEENIIITPDDANYSDIFKELAERETLLIRQFIKRKEYGSHEPYRWVGYAPSKEFDEVVDYLPDDIQKIRVGNQ</sequence>
<evidence type="ECO:0000259" key="1">
    <source>
        <dbReference type="PROSITE" id="PS51192"/>
    </source>
</evidence>
<dbReference type="EMBL" id="ADCY02000035">
    <property type="protein sequence ID" value="EFG30470.2"/>
    <property type="molecule type" value="Genomic_DNA"/>
</dbReference>
<proteinExistence type="predicted"/>
<feature type="domain" description="Helicase C-terminal" evidence="2">
    <location>
        <begin position="1773"/>
        <end position="1950"/>
    </location>
</feature>
<dbReference type="eggNOG" id="COG4646">
    <property type="taxonomic scope" value="Bacteria"/>
</dbReference>
<keyword evidence="4" id="KW-1185">Reference proteome</keyword>
<dbReference type="InterPro" id="IPR011639">
    <property type="entry name" value="MethylTrfase_TaqI-like_dom"/>
</dbReference>
<dbReference type="Pfam" id="PF04851">
    <property type="entry name" value="ResIII"/>
    <property type="match status" value="1"/>
</dbReference>
<dbReference type="Gene3D" id="3.40.50.150">
    <property type="entry name" value="Vaccinia Virus protein VP39"/>
    <property type="match status" value="1"/>
</dbReference>
<evidence type="ECO:0000313" key="3">
    <source>
        <dbReference type="EMBL" id="EFG30470.2"/>
    </source>
</evidence>
<dbReference type="SUPFAM" id="SSF52540">
    <property type="entry name" value="P-loop containing nucleoside triphosphate hydrolases"/>
    <property type="match status" value="2"/>
</dbReference>
<evidence type="ECO:0000313" key="4">
    <source>
        <dbReference type="Proteomes" id="UP000017813"/>
    </source>
</evidence>
<organism evidence="3 4">
    <name type="scientific">Simonsiella muelleri ATCC 29453</name>
    <dbReference type="NCBI Taxonomy" id="641147"/>
    <lineage>
        <taxon>Bacteria</taxon>
        <taxon>Pseudomonadati</taxon>
        <taxon>Pseudomonadota</taxon>
        <taxon>Betaproteobacteria</taxon>
        <taxon>Neisseriales</taxon>
        <taxon>Neisseriaceae</taxon>
        <taxon>Simonsiella</taxon>
    </lineage>
</organism>
<dbReference type="PROSITE" id="PS51192">
    <property type="entry name" value="HELICASE_ATP_BIND_1"/>
    <property type="match status" value="1"/>
</dbReference>
<dbReference type="PANTHER" id="PTHR41313:SF1">
    <property type="entry name" value="DNA METHYLASE ADENINE-SPECIFIC DOMAIN-CONTAINING PROTEIN"/>
    <property type="match status" value="1"/>
</dbReference>
<feature type="domain" description="Helicase ATP-binding" evidence="1">
    <location>
        <begin position="1258"/>
        <end position="1512"/>
    </location>
</feature>
<dbReference type="InterPro" id="IPR052933">
    <property type="entry name" value="DNA_Protect_Modify"/>
</dbReference>
<dbReference type="Pfam" id="PF07669">
    <property type="entry name" value="Eco57I"/>
    <property type="match status" value="1"/>
</dbReference>
<dbReference type="InterPro" id="IPR001650">
    <property type="entry name" value="Helicase_C-like"/>
</dbReference>
<dbReference type="Proteomes" id="UP000017813">
    <property type="component" value="Unassembled WGS sequence"/>
</dbReference>
<dbReference type="PANTHER" id="PTHR41313">
    <property type="entry name" value="ADENINE-SPECIFIC METHYLTRANSFERASE"/>
    <property type="match status" value="1"/>
</dbReference>
<dbReference type="HOGENOM" id="CLU_001118_0_0_4"/>
<dbReference type="InterPro" id="IPR006935">
    <property type="entry name" value="Helicase/UvrB_N"/>
</dbReference>
<comment type="caution">
    <text evidence="3">The sequence shown here is derived from an EMBL/GenBank/DDBJ whole genome shotgun (WGS) entry which is preliminary data.</text>
</comment>
<dbReference type="GO" id="GO:0005524">
    <property type="term" value="F:ATP binding"/>
    <property type="evidence" value="ECO:0007669"/>
    <property type="project" value="InterPro"/>
</dbReference>
<dbReference type="eggNOG" id="COG0827">
    <property type="taxonomic scope" value="Bacteria"/>
</dbReference>
<evidence type="ECO:0000259" key="2">
    <source>
        <dbReference type="PROSITE" id="PS51194"/>
    </source>
</evidence>
<dbReference type="OrthoDB" id="21342at2"/>
<evidence type="ECO:0008006" key="5">
    <source>
        <dbReference type="Google" id="ProtNLM"/>
    </source>
</evidence>
<dbReference type="Gene3D" id="3.40.50.300">
    <property type="entry name" value="P-loop containing nucleotide triphosphate hydrolases"/>
    <property type="match status" value="2"/>
</dbReference>
<accession>V9HLL2</accession>
<dbReference type="InterPro" id="IPR027417">
    <property type="entry name" value="P-loop_NTPase"/>
</dbReference>
<reference evidence="3 4" key="2">
    <citation type="submission" date="2011-10" db="EMBL/GenBank/DDBJ databases">
        <title>The Genome Sequence of Simonsiella muelleri ATCC 29453.</title>
        <authorList>
            <consortium name="The Broad Institute Genome Sequencing Platform"/>
            <consortium name="The Broad Institute Genome Sequencing Center for Infectious Disease"/>
            <person name="Earl A."/>
            <person name="Ward D."/>
            <person name="Feldgarden M."/>
            <person name="Gevers D."/>
            <person name="Izard J."/>
            <person name="Baranova O.V."/>
            <person name="Blanton J.M."/>
            <person name="Tanner A.C."/>
            <person name="Dewhirst F."/>
            <person name="Young S.K."/>
            <person name="Zeng Q."/>
            <person name="Gargeya S."/>
            <person name="Fitzgerald M."/>
            <person name="Haas B."/>
            <person name="Abouelleil A."/>
            <person name="Alvarado L."/>
            <person name="Arachchi H.M."/>
            <person name="Berlin A."/>
            <person name="Brown A."/>
            <person name="Chapman S.B."/>
            <person name="Chen Z."/>
            <person name="Dunbar C."/>
            <person name="Freedman E."/>
            <person name="Gearin G."/>
            <person name="Goldberg J."/>
            <person name="Griggs A."/>
            <person name="Gujja S."/>
            <person name="Heiman D."/>
            <person name="Howarth C."/>
            <person name="Larson L."/>
            <person name="Lui A."/>
            <person name="MacDonald P.J.P."/>
            <person name="Montmayeur A."/>
            <person name="Murphy C."/>
            <person name="Neiman D."/>
            <person name="Pearson M."/>
            <person name="Priest M."/>
            <person name="Roberts A."/>
            <person name="Saif S."/>
            <person name="Shea T."/>
            <person name="Shenoy N."/>
            <person name="Sisk P."/>
            <person name="Stolte C."/>
            <person name="Sykes S."/>
            <person name="Wortman J."/>
            <person name="Nusbaum C."/>
            <person name="Birren B."/>
        </authorList>
    </citation>
    <scope>NUCLEOTIDE SEQUENCE [LARGE SCALE GENOMIC DNA]</scope>
    <source>
        <strain evidence="3 4">ATCC 29453</strain>
    </source>
</reference>
<dbReference type="InterPro" id="IPR014001">
    <property type="entry name" value="Helicase_ATP-bd"/>
</dbReference>
<dbReference type="Pfam" id="PF18798">
    <property type="entry name" value="LPD3"/>
    <property type="match status" value="2"/>
</dbReference>
<dbReference type="SMART" id="SM00487">
    <property type="entry name" value="DEXDc"/>
    <property type="match status" value="1"/>
</dbReference>
<dbReference type="STRING" id="641147.HMPREF9021_01757"/>
<dbReference type="GO" id="GO:0003677">
    <property type="term" value="F:DNA binding"/>
    <property type="evidence" value="ECO:0007669"/>
    <property type="project" value="InterPro"/>
</dbReference>
<dbReference type="SUPFAM" id="SSF53335">
    <property type="entry name" value="S-adenosyl-L-methionine-dependent methyltransferases"/>
    <property type="match status" value="1"/>
</dbReference>
<dbReference type="InterPro" id="IPR029063">
    <property type="entry name" value="SAM-dependent_MTases_sf"/>
</dbReference>
<dbReference type="PRINTS" id="PR00507">
    <property type="entry name" value="N12N6MTFRASE"/>
</dbReference>
<name>V9HLL2_9NEIS</name>
<dbReference type="eggNOG" id="COG0553">
    <property type="taxonomic scope" value="Bacteria"/>
</dbReference>
<reference evidence="3 4" key="1">
    <citation type="submission" date="2010-03" db="EMBL/GenBank/DDBJ databases">
        <authorList>
            <consortium name="The Broad Institute Genome Sequencing Platform"/>
            <person name="Ward D."/>
            <person name="Earl A."/>
            <person name="Feldgarden M."/>
            <person name="Gevers D."/>
            <person name="Young S."/>
            <person name="Zeng Q."/>
            <person name="Koehrsen M."/>
            <person name="Alvarado L."/>
            <person name="Berlin A.M."/>
            <person name="Borenstein D."/>
            <person name="Chapman S.B."/>
            <person name="Chen Z."/>
            <person name="Engels R."/>
            <person name="Freedman E."/>
            <person name="Gellesch M."/>
            <person name="Goldberg J."/>
            <person name="Griggs A."/>
            <person name="Gujja S."/>
            <person name="Heilman E.R."/>
            <person name="Heiman D.I."/>
            <person name="Hepburn T.A."/>
            <person name="Howarth C."/>
            <person name="Jen D."/>
            <person name="Larson L."/>
            <person name="Mehta T."/>
            <person name="Park D."/>
            <person name="Pearson M."/>
            <person name="Richards J."/>
            <person name="Roberts A."/>
            <person name="Saif S."/>
            <person name="Shea T.D."/>
            <person name="Shenoy N."/>
            <person name="Sisk P."/>
            <person name="Stolte C."/>
            <person name="Sykes S.N."/>
            <person name="Walk T."/>
            <person name="White J."/>
            <person name="Yandava C."/>
            <person name="Izard J."/>
            <person name="Baranova O.V."/>
            <person name="Blanton J.M."/>
            <person name="Tanner A.C."/>
            <person name="Dewhirst F."/>
            <person name="Haas B."/>
            <person name="Nusbaum C."/>
            <person name="Birren B."/>
        </authorList>
    </citation>
    <scope>NUCLEOTIDE SEQUENCE [LARGE SCALE GENOMIC DNA]</scope>
    <source>
        <strain evidence="3 4">ATCC 29453</strain>
    </source>
</reference>
<dbReference type="InterPro" id="IPR040824">
    <property type="entry name" value="LPD3"/>
</dbReference>
<gene>
    <name evidence="3" type="ORF">HMPREF9021_01757</name>
</gene>
<dbReference type="CDD" id="cd02440">
    <property type="entry name" value="AdoMet_MTases"/>
    <property type="match status" value="1"/>
</dbReference>
<dbReference type="GO" id="GO:0009007">
    <property type="term" value="F:site-specific DNA-methyltransferase (adenine-specific) activity"/>
    <property type="evidence" value="ECO:0007669"/>
    <property type="project" value="UniProtKB-EC"/>
</dbReference>